<dbReference type="InterPro" id="IPR009908">
    <property type="entry name" value="Methylamine_util_MauE"/>
</dbReference>
<dbReference type="Pfam" id="PF07291">
    <property type="entry name" value="MauE"/>
    <property type="match status" value="1"/>
</dbReference>
<evidence type="ECO:0000256" key="1">
    <source>
        <dbReference type="ARBA" id="ARBA00004141"/>
    </source>
</evidence>
<dbReference type="Proteomes" id="UP000218831">
    <property type="component" value="Unassembled WGS sequence"/>
</dbReference>
<accession>A0A2A2GE70</accession>
<comment type="subcellular location">
    <subcellularLocation>
        <location evidence="1">Membrane</location>
        <topology evidence="1">Multi-pass membrane protein</topology>
    </subcellularLocation>
</comment>
<feature type="transmembrane region" description="Helical" evidence="5">
    <location>
        <begin position="7"/>
        <end position="25"/>
    </location>
</feature>
<evidence type="ECO:0000313" key="7">
    <source>
        <dbReference type="EMBL" id="PAU95284.1"/>
    </source>
</evidence>
<dbReference type="GO" id="GO:0030416">
    <property type="term" value="P:methylamine metabolic process"/>
    <property type="evidence" value="ECO:0007669"/>
    <property type="project" value="InterPro"/>
</dbReference>
<evidence type="ECO:0000256" key="4">
    <source>
        <dbReference type="ARBA" id="ARBA00023136"/>
    </source>
</evidence>
<evidence type="ECO:0000256" key="5">
    <source>
        <dbReference type="SAM" id="Phobius"/>
    </source>
</evidence>
<keyword evidence="3 5" id="KW-1133">Transmembrane helix</keyword>
<reference evidence="7 8" key="1">
    <citation type="submission" date="2017-08" db="EMBL/GenBank/DDBJ databases">
        <title>Aliifodinibius alkalisoli sp. nov., isolated from saline alkaline soil.</title>
        <authorList>
            <person name="Liu D."/>
            <person name="Zhang G."/>
        </authorList>
    </citation>
    <scope>NUCLEOTIDE SEQUENCE [LARGE SCALE GENOMIC DNA]</scope>
    <source>
        <strain evidence="7 8">WN023</strain>
    </source>
</reference>
<proteinExistence type="predicted"/>
<dbReference type="PANTHER" id="PTHR36974">
    <property type="entry name" value="MEMBRANE PROTEIN-RELATED"/>
    <property type="match status" value="1"/>
</dbReference>
<feature type="transmembrane region" description="Helical" evidence="5">
    <location>
        <begin position="37"/>
        <end position="61"/>
    </location>
</feature>
<dbReference type="AlphaFoldDB" id="A0A2A2GE70"/>
<gene>
    <name evidence="7" type="ORF">CK503_03560</name>
</gene>
<name>A0A2A2GE70_9BACT</name>
<dbReference type="RefSeq" id="WP_095605410.1">
    <property type="nucleotide sequence ID" value="NZ_NSKE01000002.1"/>
</dbReference>
<comment type="caution">
    <text evidence="7">The sequence shown here is derived from an EMBL/GenBank/DDBJ whole genome shotgun (WGS) entry which is preliminary data.</text>
</comment>
<feature type="transmembrane region" description="Helical" evidence="5">
    <location>
        <begin position="67"/>
        <end position="86"/>
    </location>
</feature>
<keyword evidence="4 5" id="KW-0472">Membrane</keyword>
<evidence type="ECO:0000259" key="6">
    <source>
        <dbReference type="Pfam" id="PF07291"/>
    </source>
</evidence>
<evidence type="ECO:0000256" key="2">
    <source>
        <dbReference type="ARBA" id="ARBA00022692"/>
    </source>
</evidence>
<organism evidence="7 8">
    <name type="scientific">Fodinibius salipaludis</name>
    <dbReference type="NCBI Taxonomy" id="2032627"/>
    <lineage>
        <taxon>Bacteria</taxon>
        <taxon>Pseudomonadati</taxon>
        <taxon>Balneolota</taxon>
        <taxon>Balneolia</taxon>
        <taxon>Balneolales</taxon>
        <taxon>Balneolaceae</taxon>
        <taxon>Fodinibius</taxon>
    </lineage>
</organism>
<keyword evidence="2 5" id="KW-0812">Transmembrane</keyword>
<feature type="transmembrane region" description="Helical" evidence="5">
    <location>
        <begin position="98"/>
        <end position="119"/>
    </location>
</feature>
<dbReference type="EMBL" id="NSKE01000002">
    <property type="protein sequence ID" value="PAU95284.1"/>
    <property type="molecule type" value="Genomic_DNA"/>
</dbReference>
<dbReference type="GO" id="GO:0016020">
    <property type="term" value="C:membrane"/>
    <property type="evidence" value="ECO:0007669"/>
    <property type="project" value="UniProtKB-SubCell"/>
</dbReference>
<sequence length="124" mass="14127">MEISPEVHRYILAALFLITGILHFVKPKLFTGIMPDYIPYHLMMVYVSGAAEVLGGLGILFERTQVWAGWGLILLLVAVFPANINMTVESIQKSGYTSLYSMVTILRLPLQFVLIYWVYWACLR</sequence>
<evidence type="ECO:0000256" key="3">
    <source>
        <dbReference type="ARBA" id="ARBA00022989"/>
    </source>
</evidence>
<feature type="domain" description="Methylamine utilisation protein MauE" evidence="6">
    <location>
        <begin position="3"/>
        <end position="78"/>
    </location>
</feature>
<protein>
    <recommendedName>
        <fullName evidence="6">Methylamine utilisation protein MauE domain-containing protein</fullName>
    </recommendedName>
</protein>
<dbReference type="OrthoDB" id="327939at2"/>
<evidence type="ECO:0000313" key="8">
    <source>
        <dbReference type="Proteomes" id="UP000218831"/>
    </source>
</evidence>
<keyword evidence="8" id="KW-1185">Reference proteome</keyword>
<dbReference type="PANTHER" id="PTHR36974:SF1">
    <property type="entry name" value="DOXX FAMILY MEMBRANE PROTEIN"/>
    <property type="match status" value="1"/>
</dbReference>